<comment type="subcellular location">
    <subcellularLocation>
        <location evidence="1">Membrane</location>
        <topology evidence="1">Single-pass membrane protein</topology>
    </subcellularLocation>
</comment>
<name>A0A1S8YR10_9GAMM</name>
<dbReference type="AlphaFoldDB" id="A0A1S8YR10"/>
<evidence type="ECO:0000313" key="5">
    <source>
        <dbReference type="Proteomes" id="UP000190667"/>
    </source>
</evidence>
<dbReference type="NCBIfam" id="TIGR02532">
    <property type="entry name" value="IV_pilin_GFxxxE"/>
    <property type="match status" value="1"/>
</dbReference>
<evidence type="ECO:0000256" key="1">
    <source>
        <dbReference type="ARBA" id="ARBA00004167"/>
    </source>
</evidence>
<dbReference type="Proteomes" id="UP000190667">
    <property type="component" value="Unassembled WGS sequence"/>
</dbReference>
<dbReference type="Pfam" id="PF07963">
    <property type="entry name" value="N_methyl"/>
    <property type="match status" value="1"/>
</dbReference>
<evidence type="ECO:0000313" key="4">
    <source>
        <dbReference type="EMBL" id="OON41338.1"/>
    </source>
</evidence>
<dbReference type="SUPFAM" id="SSF54523">
    <property type="entry name" value="Pili subunits"/>
    <property type="match status" value="1"/>
</dbReference>
<feature type="transmembrane region" description="Helical" evidence="3">
    <location>
        <begin position="12"/>
        <end position="33"/>
    </location>
</feature>
<evidence type="ECO:0000256" key="2">
    <source>
        <dbReference type="ARBA" id="ARBA00022481"/>
    </source>
</evidence>
<protein>
    <submittedName>
        <fullName evidence="4">Prepilin-type N-terminal cleavage/methylation domain-containing protein</fullName>
    </submittedName>
</protein>
<comment type="caution">
    <text evidence="4">The sequence shown here is derived from an EMBL/GenBank/DDBJ whole genome shotgun (WGS) entry which is preliminary data.</text>
</comment>
<dbReference type="PROSITE" id="PS00409">
    <property type="entry name" value="PROKAR_NTER_METHYL"/>
    <property type="match status" value="1"/>
</dbReference>
<dbReference type="PRINTS" id="PR00813">
    <property type="entry name" value="BCTERIALGSPG"/>
</dbReference>
<keyword evidence="3" id="KW-0472">Membrane</keyword>
<keyword evidence="3" id="KW-0812">Transmembrane</keyword>
<dbReference type="InterPro" id="IPR045584">
    <property type="entry name" value="Pilin-like"/>
</dbReference>
<organism evidence="4 5">
    <name type="scientific">Izhakiella australiensis</name>
    <dbReference type="NCBI Taxonomy" id="1926881"/>
    <lineage>
        <taxon>Bacteria</taxon>
        <taxon>Pseudomonadati</taxon>
        <taxon>Pseudomonadota</taxon>
        <taxon>Gammaproteobacteria</taxon>
        <taxon>Enterobacterales</taxon>
        <taxon>Erwiniaceae</taxon>
        <taxon>Izhakiella</taxon>
    </lineage>
</organism>
<dbReference type="InterPro" id="IPR012902">
    <property type="entry name" value="N_methyl_site"/>
</dbReference>
<dbReference type="InterPro" id="IPR000983">
    <property type="entry name" value="Bac_GSPG_pilin"/>
</dbReference>
<dbReference type="Gene3D" id="3.30.700.10">
    <property type="entry name" value="Glycoprotein, Type 4 Pilin"/>
    <property type="match status" value="1"/>
</dbReference>
<keyword evidence="2" id="KW-0488">Methylation</keyword>
<gene>
    <name evidence="4" type="ORF">BTJ39_05080</name>
</gene>
<accession>A0A1S8YR10</accession>
<keyword evidence="3" id="KW-1133">Transmembrane helix</keyword>
<dbReference type="GO" id="GO:0015627">
    <property type="term" value="C:type II protein secretion system complex"/>
    <property type="evidence" value="ECO:0007669"/>
    <property type="project" value="InterPro"/>
</dbReference>
<dbReference type="EMBL" id="MRUL01000002">
    <property type="protein sequence ID" value="OON41338.1"/>
    <property type="molecule type" value="Genomic_DNA"/>
</dbReference>
<sequence>MGCLMRNGEKGFTLIELLVVMAIIATLMTLVAPRFFQQTERAKVVVLEHNLHALRSAIDGFRRDRLVGPHELGELVDEGYLRELPLDPIANSRDSWQVKTDDGGQIIDVTAPSLSDKQEENHAW</sequence>
<evidence type="ECO:0000256" key="3">
    <source>
        <dbReference type="SAM" id="Phobius"/>
    </source>
</evidence>
<dbReference type="GO" id="GO:0015628">
    <property type="term" value="P:protein secretion by the type II secretion system"/>
    <property type="evidence" value="ECO:0007669"/>
    <property type="project" value="InterPro"/>
</dbReference>
<reference evidence="4 5" key="1">
    <citation type="submission" date="2016-12" db="EMBL/GenBank/DDBJ databases">
        <title>Izhakiella australiana sp. nov. of genus Izhakiella isolated from Australian desert.</title>
        <authorList>
            <person name="Ji M."/>
        </authorList>
    </citation>
    <scope>NUCLEOTIDE SEQUENCE [LARGE SCALE GENOMIC DNA]</scope>
    <source>
        <strain evidence="4 5">D4N98</strain>
    </source>
</reference>
<proteinExistence type="predicted"/>
<keyword evidence="5" id="KW-1185">Reference proteome</keyword>
<dbReference type="STRING" id="1926881.BTJ39_05080"/>
<dbReference type="GO" id="GO:0016020">
    <property type="term" value="C:membrane"/>
    <property type="evidence" value="ECO:0007669"/>
    <property type="project" value="UniProtKB-SubCell"/>
</dbReference>